<proteinExistence type="predicted"/>
<reference evidence="2 3" key="1">
    <citation type="submission" date="2021-06" db="EMBL/GenBank/DDBJ databases">
        <authorList>
            <person name="Palmer J.M."/>
        </authorList>
    </citation>
    <scope>NUCLEOTIDE SEQUENCE [LARGE SCALE GENOMIC DNA]</scope>
    <source>
        <strain evidence="2 3">MEX-2019</strain>
        <tissue evidence="2">Muscle</tissue>
    </source>
</reference>
<feature type="compositionally biased region" description="Low complexity" evidence="1">
    <location>
        <begin position="178"/>
        <end position="187"/>
    </location>
</feature>
<name>A0AAV9RU35_9TELE</name>
<feature type="region of interest" description="Disordered" evidence="1">
    <location>
        <begin position="31"/>
        <end position="283"/>
    </location>
</feature>
<gene>
    <name evidence="2" type="ORF">CRENBAI_011850</name>
</gene>
<feature type="compositionally biased region" description="Basic and acidic residues" evidence="1">
    <location>
        <begin position="65"/>
        <end position="87"/>
    </location>
</feature>
<feature type="compositionally biased region" description="Pro residues" evidence="1">
    <location>
        <begin position="441"/>
        <end position="450"/>
    </location>
</feature>
<feature type="region of interest" description="Disordered" evidence="1">
    <location>
        <begin position="299"/>
        <end position="349"/>
    </location>
</feature>
<feature type="compositionally biased region" description="Basic residues" evidence="1">
    <location>
        <begin position="252"/>
        <end position="262"/>
    </location>
</feature>
<comment type="caution">
    <text evidence="2">The sequence shown here is derived from an EMBL/GenBank/DDBJ whole genome shotgun (WGS) entry which is preliminary data.</text>
</comment>
<dbReference type="Proteomes" id="UP001311232">
    <property type="component" value="Unassembled WGS sequence"/>
</dbReference>
<evidence type="ECO:0000256" key="1">
    <source>
        <dbReference type="SAM" id="MobiDB-lite"/>
    </source>
</evidence>
<feature type="compositionally biased region" description="Pro residues" evidence="1">
    <location>
        <begin position="154"/>
        <end position="176"/>
    </location>
</feature>
<sequence length="462" mass="50353">MDGWARFVTFTALSDEDYLGLTDRLALSCPASAYTSPVPTDARDPTEIPKDTPMVPQREATPYLEEARKPQENHCRDYHNIPRDKQGRVPGEQPSSHDAETAARSSHGPETLGHVNLKAEARQSPGAQAPKSSLRDFDVYMSTQTPHPTRRSPPCHPPAWCPDPPSGPSSLPPDPPSRQDSQRSSTTPNPPNHLANGSSPSLPDHERDTCASQVTRTGRPTVPGRAQPASHHSAGTRHVPLLCPPDRSPARGLRHRRHRRKATTAPQKPGIPPTPHLNHRGAPAFLPLTLPYSIPRCTKQASWSAPPPKQSHEGPDPGTEIQRNPGDPERAETPIPAPIDTPRTQPQLRPQPEGLLLAACIPRWQTVNGGAKRPQAHLSPLKCGVDACCCRLYLKRKTDVGEGQFAEFQERREAQAHPLGTRLGTGSGPRGPTKNQDQHPQTPPLPPQNCPNPQILIPSLDT</sequence>
<feature type="region of interest" description="Disordered" evidence="1">
    <location>
        <begin position="411"/>
        <end position="462"/>
    </location>
</feature>
<keyword evidence="3" id="KW-1185">Reference proteome</keyword>
<protein>
    <submittedName>
        <fullName evidence="2">Uncharacterized protein</fullName>
    </submittedName>
</protein>
<dbReference type="EMBL" id="JAHHUM010001380">
    <property type="protein sequence ID" value="KAK5612552.1"/>
    <property type="molecule type" value="Genomic_DNA"/>
</dbReference>
<dbReference type="AlphaFoldDB" id="A0AAV9RU35"/>
<feature type="compositionally biased region" description="Low complexity" evidence="1">
    <location>
        <begin position="451"/>
        <end position="462"/>
    </location>
</feature>
<evidence type="ECO:0000313" key="3">
    <source>
        <dbReference type="Proteomes" id="UP001311232"/>
    </source>
</evidence>
<organism evidence="2 3">
    <name type="scientific">Crenichthys baileyi</name>
    <name type="common">White River springfish</name>
    <dbReference type="NCBI Taxonomy" id="28760"/>
    <lineage>
        <taxon>Eukaryota</taxon>
        <taxon>Metazoa</taxon>
        <taxon>Chordata</taxon>
        <taxon>Craniata</taxon>
        <taxon>Vertebrata</taxon>
        <taxon>Euteleostomi</taxon>
        <taxon>Actinopterygii</taxon>
        <taxon>Neopterygii</taxon>
        <taxon>Teleostei</taxon>
        <taxon>Neoteleostei</taxon>
        <taxon>Acanthomorphata</taxon>
        <taxon>Ovalentaria</taxon>
        <taxon>Atherinomorphae</taxon>
        <taxon>Cyprinodontiformes</taxon>
        <taxon>Goodeidae</taxon>
        <taxon>Crenichthys</taxon>
    </lineage>
</organism>
<accession>A0AAV9RU35</accession>
<evidence type="ECO:0000313" key="2">
    <source>
        <dbReference type="EMBL" id="KAK5612552.1"/>
    </source>
</evidence>
<feature type="compositionally biased region" description="Basic and acidic residues" evidence="1">
    <location>
        <begin position="41"/>
        <end position="50"/>
    </location>
</feature>